<dbReference type="EMBL" id="BGZK01002276">
    <property type="protein sequence ID" value="GBP92466.1"/>
    <property type="molecule type" value="Genomic_DNA"/>
</dbReference>
<sequence>MSVRESKVTIFEEARNSTSNLEHIDRRVNMKKKVNEALSAVVDGKNITRQACLSIHQRYCALKLRMVEKVKYERRIMKVETRSLRSVWSVFENGNENEMLVLINRSYL</sequence>
<keyword evidence="2" id="KW-1185">Reference proteome</keyword>
<evidence type="ECO:0000313" key="2">
    <source>
        <dbReference type="Proteomes" id="UP000299102"/>
    </source>
</evidence>
<evidence type="ECO:0000313" key="1">
    <source>
        <dbReference type="EMBL" id="GBP92466.1"/>
    </source>
</evidence>
<accession>A0A4C1ZVD3</accession>
<dbReference type="AlphaFoldDB" id="A0A4C1ZVD3"/>
<comment type="caution">
    <text evidence="1">The sequence shown here is derived from an EMBL/GenBank/DDBJ whole genome shotgun (WGS) entry which is preliminary data.</text>
</comment>
<organism evidence="1 2">
    <name type="scientific">Eumeta variegata</name>
    <name type="common">Bagworm moth</name>
    <name type="synonym">Eumeta japonica</name>
    <dbReference type="NCBI Taxonomy" id="151549"/>
    <lineage>
        <taxon>Eukaryota</taxon>
        <taxon>Metazoa</taxon>
        <taxon>Ecdysozoa</taxon>
        <taxon>Arthropoda</taxon>
        <taxon>Hexapoda</taxon>
        <taxon>Insecta</taxon>
        <taxon>Pterygota</taxon>
        <taxon>Neoptera</taxon>
        <taxon>Endopterygota</taxon>
        <taxon>Lepidoptera</taxon>
        <taxon>Glossata</taxon>
        <taxon>Ditrysia</taxon>
        <taxon>Tineoidea</taxon>
        <taxon>Psychidae</taxon>
        <taxon>Oiketicinae</taxon>
        <taxon>Eumeta</taxon>
    </lineage>
</organism>
<dbReference type="Proteomes" id="UP000299102">
    <property type="component" value="Unassembled WGS sequence"/>
</dbReference>
<gene>
    <name evidence="1" type="ORF">EVAR_34358_1</name>
</gene>
<name>A0A4C1ZVD3_EUMVA</name>
<protein>
    <submittedName>
        <fullName evidence="1">Uncharacterized protein</fullName>
    </submittedName>
</protein>
<reference evidence="1 2" key="1">
    <citation type="journal article" date="2019" name="Commun. Biol.">
        <title>The bagworm genome reveals a unique fibroin gene that provides high tensile strength.</title>
        <authorList>
            <person name="Kono N."/>
            <person name="Nakamura H."/>
            <person name="Ohtoshi R."/>
            <person name="Tomita M."/>
            <person name="Numata K."/>
            <person name="Arakawa K."/>
        </authorList>
    </citation>
    <scope>NUCLEOTIDE SEQUENCE [LARGE SCALE GENOMIC DNA]</scope>
</reference>
<proteinExistence type="predicted"/>